<dbReference type="HAMAP" id="MF_00318">
    <property type="entry name" value="Enolase"/>
    <property type="match status" value="1"/>
</dbReference>
<evidence type="ECO:0000256" key="12">
    <source>
        <dbReference type="HAMAP-Rule" id="MF_00318"/>
    </source>
</evidence>
<dbReference type="EMBL" id="LSFM01000025">
    <property type="protein sequence ID" value="OBY61853.1"/>
    <property type="molecule type" value="Genomic_DNA"/>
</dbReference>
<feature type="binding site" evidence="14">
    <location>
        <position position="289"/>
    </location>
    <ligand>
        <name>substrate</name>
    </ligand>
</feature>
<dbReference type="SFLD" id="SFLDG00178">
    <property type="entry name" value="enolase"/>
    <property type="match status" value="1"/>
</dbReference>
<evidence type="ECO:0000256" key="10">
    <source>
        <dbReference type="ARBA" id="ARBA00023239"/>
    </source>
</evidence>
<keyword evidence="8 12" id="KW-0460">Magnesium</keyword>
<name>A0A1B8TQE6_9FLAO</name>
<dbReference type="PANTHER" id="PTHR11902:SF1">
    <property type="entry name" value="ENOLASE"/>
    <property type="match status" value="1"/>
</dbReference>
<comment type="pathway">
    <text evidence="1 12">Carbohydrate degradation; glycolysis; pyruvate from D-glyceraldehyde 3-phosphate: step 4/5.</text>
</comment>
<dbReference type="PIRSF" id="PIRSF001400">
    <property type="entry name" value="Enolase"/>
    <property type="match status" value="1"/>
</dbReference>
<comment type="cofactor">
    <cofactor evidence="12">
        <name>Mg(2+)</name>
        <dbReference type="ChEBI" id="CHEBI:18420"/>
    </cofactor>
    <text evidence="12">Binds a second Mg(2+) ion via substrate during catalysis.</text>
</comment>
<feature type="binding site" evidence="12">
    <location>
        <position position="162"/>
    </location>
    <ligand>
        <name>(2R)-2-phosphoglycerate</name>
        <dbReference type="ChEBI" id="CHEBI:58289"/>
    </ligand>
</feature>
<feature type="binding site" evidence="12 15">
    <location>
        <position position="289"/>
    </location>
    <ligand>
        <name>Mg(2+)</name>
        <dbReference type="ChEBI" id="CHEBI:18420"/>
    </ligand>
</feature>
<feature type="binding site" evidence="14">
    <location>
        <position position="163"/>
    </location>
    <ligand>
        <name>substrate</name>
    </ligand>
</feature>
<feature type="domain" description="Enolase N-terminal" evidence="17">
    <location>
        <begin position="4"/>
        <end position="133"/>
    </location>
</feature>
<dbReference type="GO" id="GO:0004634">
    <property type="term" value="F:phosphopyruvate hydratase activity"/>
    <property type="evidence" value="ECO:0007669"/>
    <property type="project" value="UniProtKB-UniRule"/>
</dbReference>
<proteinExistence type="inferred from homology"/>
<dbReference type="SFLD" id="SFLDS00001">
    <property type="entry name" value="Enolase"/>
    <property type="match status" value="1"/>
</dbReference>
<dbReference type="RefSeq" id="WP_065320220.1">
    <property type="nucleotide sequence ID" value="NZ_CAXBLX010000013.1"/>
</dbReference>
<comment type="caution">
    <text evidence="18">The sequence shown here is derived from an EMBL/GenBank/DDBJ whole genome shotgun (WGS) entry which is preliminary data.</text>
</comment>
<protein>
    <recommendedName>
        <fullName evidence="4 12">Enolase</fullName>
        <ecNumber evidence="3 12">4.2.1.11</ecNumber>
    </recommendedName>
    <alternativeName>
        <fullName evidence="12">2-phospho-D-glycerate hydro-lyase</fullName>
    </alternativeName>
    <alternativeName>
        <fullName evidence="12">2-phosphoglycerate dehydratase</fullName>
    </alternativeName>
</protein>
<dbReference type="Gene3D" id="3.20.20.120">
    <property type="entry name" value="Enolase-like C-terminal domain"/>
    <property type="match status" value="1"/>
</dbReference>
<dbReference type="Pfam" id="PF03952">
    <property type="entry name" value="Enolase_N"/>
    <property type="match status" value="1"/>
</dbReference>
<comment type="catalytic activity">
    <reaction evidence="12">
        <text>(2R)-2-phosphoglycerate = phosphoenolpyruvate + H2O</text>
        <dbReference type="Rhea" id="RHEA:10164"/>
        <dbReference type="ChEBI" id="CHEBI:15377"/>
        <dbReference type="ChEBI" id="CHEBI:58289"/>
        <dbReference type="ChEBI" id="CHEBI:58702"/>
        <dbReference type="EC" id="4.2.1.11"/>
    </reaction>
</comment>
<evidence type="ECO:0000259" key="16">
    <source>
        <dbReference type="SMART" id="SM01192"/>
    </source>
</evidence>
<feature type="active site" description="Proton donor" evidence="12 13">
    <location>
        <position position="204"/>
    </location>
</feature>
<dbReference type="NCBIfam" id="TIGR01060">
    <property type="entry name" value="eno"/>
    <property type="match status" value="1"/>
</dbReference>
<dbReference type="EC" id="4.2.1.11" evidence="3 12"/>
<dbReference type="InterPro" id="IPR020810">
    <property type="entry name" value="Enolase_C"/>
</dbReference>
<evidence type="ECO:0000256" key="9">
    <source>
        <dbReference type="ARBA" id="ARBA00023152"/>
    </source>
</evidence>
<evidence type="ECO:0000313" key="19">
    <source>
        <dbReference type="Proteomes" id="UP000092584"/>
    </source>
</evidence>
<organism evidence="18 19">
    <name type="scientific">Polaribacter vadi</name>
    <dbReference type="NCBI Taxonomy" id="1774273"/>
    <lineage>
        <taxon>Bacteria</taxon>
        <taxon>Pseudomonadati</taxon>
        <taxon>Bacteroidota</taxon>
        <taxon>Flavobacteriia</taxon>
        <taxon>Flavobacteriales</taxon>
        <taxon>Flavobacteriaceae</taxon>
    </lineage>
</organism>
<dbReference type="OrthoDB" id="9804716at2"/>
<comment type="function">
    <text evidence="11 12">Catalyzes the reversible conversion of 2-phosphoglycerate (2-PG) into phosphoenolpyruvate (PEP). It is essential for the degradation of carbohydrates via glycolysis.</text>
</comment>
<dbReference type="Proteomes" id="UP000092584">
    <property type="component" value="Unassembled WGS sequence"/>
</dbReference>
<evidence type="ECO:0000256" key="4">
    <source>
        <dbReference type="ARBA" id="ARBA00017068"/>
    </source>
</evidence>
<dbReference type="SFLD" id="SFLDF00002">
    <property type="entry name" value="enolase"/>
    <property type="match status" value="1"/>
</dbReference>
<sequence length="429" mass="46126">MSIIINVHARQIFDSRGNPTVEVDVTTENGVLGRAAVPSGASTGEHEAVELRDGGKDYMGKGVSKAVENVNTLIAEELLGVSVFEQNSIDKLMIDLDGTPNKSKLGANAILGVSLAVAKAAANELGMPLYRYVGGVSANTLPLPMMNIINGGSHSDAPIAFQEFMVMPVKAKNFTEAMKMGSEIFHNLKKVLHDRNLSTAVGDEGGFAPNLAGGTEDALETIALAVKNAGYSFGDEIMIALDCAAAEFYVNGKYDYTKFEGETGKIRTSEEQADYLAELSTKYPIISIEDGMDENDWEGWKYLTDKIGDKVQLVGDDLFVTNVERLGRGIENGIANSILIKVNQIGTLTETIAAVNMAKNAGYTSVMSHRSGETEDNTIADLAVALNCGQIKTGSASRSDRMAKYNQLLRIEEELGDVAYFPKQNAFNI</sequence>
<comment type="cofactor">
    <cofactor evidence="15">
        <name>Mg(2+)</name>
        <dbReference type="ChEBI" id="CHEBI:18420"/>
    </cofactor>
    <text evidence="15">Mg(2+) is required for catalysis and for stabilizing the dimer.</text>
</comment>
<dbReference type="PROSITE" id="PS00164">
    <property type="entry name" value="ENOLASE"/>
    <property type="match status" value="1"/>
</dbReference>
<evidence type="ECO:0000256" key="11">
    <source>
        <dbReference type="ARBA" id="ARBA00045763"/>
    </source>
</evidence>
<dbReference type="SUPFAM" id="SSF51604">
    <property type="entry name" value="Enolase C-terminal domain-like"/>
    <property type="match status" value="1"/>
</dbReference>
<feature type="binding site" evidence="12">
    <location>
        <position position="370"/>
    </location>
    <ligand>
        <name>(2R)-2-phosphoglycerate</name>
        <dbReference type="ChEBI" id="CHEBI:58289"/>
    </ligand>
</feature>
<keyword evidence="7 12" id="KW-0479">Metal-binding</keyword>
<feature type="active site" description="Proton acceptor" evidence="12 13">
    <location>
        <position position="341"/>
    </location>
</feature>
<comment type="similarity">
    <text evidence="2 12">Belongs to the enolase family.</text>
</comment>
<dbReference type="UniPathway" id="UPA00109">
    <property type="reaction ID" value="UER00187"/>
</dbReference>
<dbReference type="CDD" id="cd03313">
    <property type="entry name" value="enolase"/>
    <property type="match status" value="1"/>
</dbReference>
<dbReference type="SUPFAM" id="SSF54826">
    <property type="entry name" value="Enolase N-terminal domain-like"/>
    <property type="match status" value="1"/>
</dbReference>
<evidence type="ECO:0000256" key="3">
    <source>
        <dbReference type="ARBA" id="ARBA00012058"/>
    </source>
</evidence>
<dbReference type="SMART" id="SM01192">
    <property type="entry name" value="Enolase_C"/>
    <property type="match status" value="1"/>
</dbReference>
<comment type="subcellular location">
    <subcellularLocation>
        <location evidence="12">Cytoplasm</location>
    </subcellularLocation>
    <subcellularLocation>
        <location evidence="12">Secreted</location>
    </subcellularLocation>
    <subcellularLocation>
        <location evidence="12">Cell surface</location>
    </subcellularLocation>
    <text evidence="12">Fractions of enolase are present in both the cytoplasm and on the cell surface.</text>
</comment>
<dbReference type="GO" id="GO:0000015">
    <property type="term" value="C:phosphopyruvate hydratase complex"/>
    <property type="evidence" value="ECO:0007669"/>
    <property type="project" value="InterPro"/>
</dbReference>
<evidence type="ECO:0000256" key="7">
    <source>
        <dbReference type="ARBA" id="ARBA00022723"/>
    </source>
</evidence>
<dbReference type="Gene3D" id="3.30.390.10">
    <property type="entry name" value="Enolase-like, N-terminal domain"/>
    <property type="match status" value="1"/>
</dbReference>
<evidence type="ECO:0000256" key="1">
    <source>
        <dbReference type="ARBA" id="ARBA00005031"/>
    </source>
</evidence>
<evidence type="ECO:0000256" key="14">
    <source>
        <dbReference type="PIRSR" id="PIRSR001400-2"/>
    </source>
</evidence>
<dbReference type="FunFam" id="3.20.20.120:FF:000001">
    <property type="entry name" value="Enolase"/>
    <property type="match status" value="1"/>
</dbReference>
<feature type="binding site" evidence="12">
    <location>
        <position position="341"/>
    </location>
    <ligand>
        <name>(2R)-2-phosphoglycerate</name>
        <dbReference type="ChEBI" id="CHEBI:58289"/>
    </ligand>
</feature>
<dbReference type="GO" id="GO:0009986">
    <property type="term" value="C:cell surface"/>
    <property type="evidence" value="ECO:0007669"/>
    <property type="project" value="UniProtKB-SubCell"/>
</dbReference>
<dbReference type="InterPro" id="IPR029017">
    <property type="entry name" value="Enolase-like_N"/>
</dbReference>
<feature type="binding site" evidence="14">
    <location>
        <position position="392"/>
    </location>
    <ligand>
        <name>substrate</name>
    </ligand>
</feature>
<evidence type="ECO:0000256" key="15">
    <source>
        <dbReference type="PIRSR" id="PIRSR001400-3"/>
    </source>
</evidence>
<evidence type="ECO:0000313" key="18">
    <source>
        <dbReference type="EMBL" id="OBY61853.1"/>
    </source>
</evidence>
<evidence type="ECO:0000256" key="2">
    <source>
        <dbReference type="ARBA" id="ARBA00009604"/>
    </source>
</evidence>
<feature type="binding site" evidence="14">
    <location>
        <position position="316"/>
    </location>
    <ligand>
        <name>substrate</name>
    </ligand>
</feature>
<dbReference type="SMART" id="SM01193">
    <property type="entry name" value="Enolase_N"/>
    <property type="match status" value="1"/>
</dbReference>
<keyword evidence="5 12" id="KW-0963">Cytoplasm</keyword>
<feature type="binding site" evidence="12">
    <location>
        <position position="371"/>
    </location>
    <ligand>
        <name>(2R)-2-phosphoglycerate</name>
        <dbReference type="ChEBI" id="CHEBI:58289"/>
    </ligand>
</feature>
<keyword evidence="10 12" id="KW-0456">Lyase</keyword>
<dbReference type="Pfam" id="PF00113">
    <property type="entry name" value="Enolase_C"/>
    <property type="match status" value="1"/>
</dbReference>
<accession>A0A1B8TQE6</accession>
<dbReference type="KEGG" id="pob:LPB03_15560"/>
<feature type="binding site" evidence="12">
    <location>
        <position position="392"/>
    </location>
    <ligand>
        <name>(2R)-2-phosphoglycerate</name>
        <dbReference type="ChEBI" id="CHEBI:58289"/>
    </ligand>
</feature>
<dbReference type="PANTHER" id="PTHR11902">
    <property type="entry name" value="ENOLASE"/>
    <property type="match status" value="1"/>
</dbReference>
<gene>
    <name evidence="12 18" type="primary">eno</name>
    <name evidence="18" type="ORF">LPB3_13745</name>
</gene>
<feature type="binding site" evidence="12 15">
    <location>
        <position position="316"/>
    </location>
    <ligand>
        <name>Mg(2+)</name>
        <dbReference type="ChEBI" id="CHEBI:18420"/>
    </ligand>
</feature>
<keyword evidence="19" id="KW-1185">Reference proteome</keyword>
<dbReference type="PRINTS" id="PR00148">
    <property type="entry name" value="ENOLASE"/>
</dbReference>
<dbReference type="InterPro" id="IPR036849">
    <property type="entry name" value="Enolase-like_C_sf"/>
</dbReference>
<dbReference type="FunFam" id="3.30.390.10:FF:000001">
    <property type="entry name" value="Enolase"/>
    <property type="match status" value="1"/>
</dbReference>
<dbReference type="GO" id="GO:0006096">
    <property type="term" value="P:glycolytic process"/>
    <property type="evidence" value="ECO:0007669"/>
    <property type="project" value="UniProtKB-UniRule"/>
</dbReference>
<keyword evidence="6 12" id="KW-0964">Secreted</keyword>
<reference evidence="19" key="1">
    <citation type="submission" date="2016-02" db="EMBL/GenBank/DDBJ databases">
        <authorList>
            <person name="Shin S.-K."/>
            <person name="Yi H."/>
            <person name="Kim E."/>
        </authorList>
    </citation>
    <scope>NUCLEOTIDE SEQUENCE [LARGE SCALE GENOMIC DNA]</scope>
    <source>
        <strain evidence="19">LPB0003</strain>
    </source>
</reference>
<evidence type="ECO:0000256" key="8">
    <source>
        <dbReference type="ARBA" id="ARBA00022842"/>
    </source>
</evidence>
<dbReference type="InterPro" id="IPR020811">
    <property type="entry name" value="Enolase_N"/>
</dbReference>
<evidence type="ECO:0000256" key="13">
    <source>
        <dbReference type="PIRSR" id="PIRSR001400-1"/>
    </source>
</evidence>
<feature type="binding site" evidence="14">
    <location>
        <begin position="368"/>
        <end position="371"/>
    </location>
    <ligand>
        <name>substrate</name>
    </ligand>
</feature>
<dbReference type="GO" id="GO:0000287">
    <property type="term" value="F:magnesium ion binding"/>
    <property type="evidence" value="ECO:0007669"/>
    <property type="project" value="UniProtKB-UniRule"/>
</dbReference>
<evidence type="ECO:0000256" key="5">
    <source>
        <dbReference type="ARBA" id="ARBA00022490"/>
    </source>
</evidence>
<evidence type="ECO:0000259" key="17">
    <source>
        <dbReference type="SMART" id="SM01193"/>
    </source>
</evidence>
<dbReference type="STRING" id="1774273.LPB03_15560"/>
<keyword evidence="9 12" id="KW-0324">Glycolysis</keyword>
<feature type="domain" description="Enolase C-terminal TIM barrel" evidence="16">
    <location>
        <begin position="138"/>
        <end position="429"/>
    </location>
</feature>
<dbReference type="AlphaFoldDB" id="A0A1B8TQE6"/>
<evidence type="ECO:0000256" key="6">
    <source>
        <dbReference type="ARBA" id="ARBA00022525"/>
    </source>
</evidence>
<feature type="binding site" evidence="14">
    <location>
        <position position="154"/>
    </location>
    <ligand>
        <name>substrate</name>
    </ligand>
</feature>
<dbReference type="GO" id="GO:0005576">
    <property type="term" value="C:extracellular region"/>
    <property type="evidence" value="ECO:0007669"/>
    <property type="project" value="UniProtKB-SubCell"/>
</dbReference>
<feature type="binding site" evidence="12 15">
    <location>
        <position position="242"/>
    </location>
    <ligand>
        <name>Mg(2+)</name>
        <dbReference type="ChEBI" id="CHEBI:18420"/>
    </ligand>
</feature>
<dbReference type="InterPro" id="IPR020809">
    <property type="entry name" value="Enolase_CS"/>
</dbReference>
<dbReference type="InterPro" id="IPR000941">
    <property type="entry name" value="Enolase"/>
</dbReference>